<organism evidence="1 2">
    <name type="scientific">Trifolium subterraneum</name>
    <name type="common">Subterranean clover</name>
    <dbReference type="NCBI Taxonomy" id="3900"/>
    <lineage>
        <taxon>Eukaryota</taxon>
        <taxon>Viridiplantae</taxon>
        <taxon>Streptophyta</taxon>
        <taxon>Embryophyta</taxon>
        <taxon>Tracheophyta</taxon>
        <taxon>Spermatophyta</taxon>
        <taxon>Magnoliopsida</taxon>
        <taxon>eudicotyledons</taxon>
        <taxon>Gunneridae</taxon>
        <taxon>Pentapetalae</taxon>
        <taxon>rosids</taxon>
        <taxon>fabids</taxon>
        <taxon>Fabales</taxon>
        <taxon>Fabaceae</taxon>
        <taxon>Papilionoideae</taxon>
        <taxon>50 kb inversion clade</taxon>
        <taxon>NPAAA clade</taxon>
        <taxon>Hologalegina</taxon>
        <taxon>IRL clade</taxon>
        <taxon>Trifolieae</taxon>
        <taxon>Trifolium</taxon>
    </lineage>
</organism>
<sequence length="146" mass="15902">MVPVLPAKPAPMKPGPSAAADRSFAQVLNASCEVQFASFEDMRLAWSTGTVNLKPGVIRFSKWTNDFKVPVVYESKQIIKVKLEASRVMKYVPKAAASNAQLAKGNTANGTTARAENIEKEKIETAALEPPRPVDRAKCGWLCLNK</sequence>
<evidence type="ECO:0000313" key="1">
    <source>
        <dbReference type="EMBL" id="GAU42032.1"/>
    </source>
</evidence>
<keyword evidence="2" id="KW-1185">Reference proteome</keyword>
<proteinExistence type="predicted"/>
<name>A0A2Z6P0S3_TRISU</name>
<evidence type="ECO:0000313" key="2">
    <source>
        <dbReference type="Proteomes" id="UP000242715"/>
    </source>
</evidence>
<reference evidence="2" key="1">
    <citation type="journal article" date="2017" name="Front. Plant Sci.">
        <title>Climate Clever Clovers: New Paradigm to Reduce the Environmental Footprint of Ruminants by Breeding Low Methanogenic Forages Utilizing Haplotype Variation.</title>
        <authorList>
            <person name="Kaur P."/>
            <person name="Appels R."/>
            <person name="Bayer P.E."/>
            <person name="Keeble-Gagnere G."/>
            <person name="Wang J."/>
            <person name="Hirakawa H."/>
            <person name="Shirasawa K."/>
            <person name="Vercoe P."/>
            <person name="Stefanova K."/>
            <person name="Durmic Z."/>
            <person name="Nichols P."/>
            <person name="Revell C."/>
            <person name="Isobe S.N."/>
            <person name="Edwards D."/>
            <person name="Erskine W."/>
        </authorList>
    </citation>
    <scope>NUCLEOTIDE SEQUENCE [LARGE SCALE GENOMIC DNA]</scope>
    <source>
        <strain evidence="2">cv. Daliak</strain>
    </source>
</reference>
<protein>
    <submittedName>
        <fullName evidence="1">Uncharacterized protein</fullName>
    </submittedName>
</protein>
<dbReference type="AlphaFoldDB" id="A0A2Z6P0S3"/>
<dbReference type="Proteomes" id="UP000242715">
    <property type="component" value="Unassembled WGS sequence"/>
</dbReference>
<gene>
    <name evidence="1" type="ORF">TSUD_90650</name>
</gene>
<dbReference type="EMBL" id="DF973895">
    <property type="protein sequence ID" value="GAU42032.1"/>
    <property type="molecule type" value="Genomic_DNA"/>
</dbReference>
<accession>A0A2Z6P0S3</accession>